<name>A0AC35TH44_9BILA</name>
<dbReference type="Proteomes" id="UP000095286">
    <property type="component" value="Unplaced"/>
</dbReference>
<accession>A0AC35TH44</accession>
<organism evidence="1 2">
    <name type="scientific">Rhabditophanes sp. KR3021</name>
    <dbReference type="NCBI Taxonomy" id="114890"/>
    <lineage>
        <taxon>Eukaryota</taxon>
        <taxon>Metazoa</taxon>
        <taxon>Ecdysozoa</taxon>
        <taxon>Nematoda</taxon>
        <taxon>Chromadorea</taxon>
        <taxon>Rhabditida</taxon>
        <taxon>Tylenchina</taxon>
        <taxon>Panagrolaimomorpha</taxon>
        <taxon>Strongyloidoidea</taxon>
        <taxon>Alloionematidae</taxon>
        <taxon>Rhabditophanes</taxon>
    </lineage>
</organism>
<evidence type="ECO:0000313" key="2">
    <source>
        <dbReference type="WBParaSite" id="RSKR_0000049900.1"/>
    </source>
</evidence>
<proteinExistence type="predicted"/>
<dbReference type="WBParaSite" id="RSKR_0000049900.1">
    <property type="protein sequence ID" value="RSKR_0000049900.1"/>
    <property type="gene ID" value="RSKR_0000049900"/>
</dbReference>
<protein>
    <submittedName>
        <fullName evidence="2">Prefoldin subunit 6</fullName>
    </submittedName>
</protein>
<sequence length="135" mass="16058">MNKEVNEQEIIQVYKTLREEVALLKREFLKTSQELKEHRKIIAVMEDMADDRNCYRITGNQLLQGTAKEIKDHLTCNVAKFEVLTRQLEQNLEKKLIEHDEHVQKHNIRVVSEEEARQLQRQQQMQKQQPPAQKA</sequence>
<evidence type="ECO:0000313" key="1">
    <source>
        <dbReference type="Proteomes" id="UP000095286"/>
    </source>
</evidence>
<reference evidence="2" key="1">
    <citation type="submission" date="2016-11" db="UniProtKB">
        <authorList>
            <consortium name="WormBaseParasite"/>
        </authorList>
    </citation>
    <scope>IDENTIFICATION</scope>
    <source>
        <strain evidence="2">KR3021</strain>
    </source>
</reference>